<name>A0A518FYE2_9PLAN</name>
<keyword evidence="7" id="KW-0472">Membrane</keyword>
<evidence type="ECO:0000313" key="10">
    <source>
        <dbReference type="Proteomes" id="UP000320839"/>
    </source>
</evidence>
<evidence type="ECO:0000256" key="2">
    <source>
        <dbReference type="ARBA" id="ARBA00004442"/>
    </source>
</evidence>
<evidence type="ECO:0000256" key="5">
    <source>
        <dbReference type="ARBA" id="ARBA00022525"/>
    </source>
</evidence>
<keyword evidence="5" id="KW-0964">Secreted</keyword>
<dbReference type="NCBIfam" id="TIGR01376">
    <property type="entry name" value="POMP_repeat"/>
    <property type="match status" value="1"/>
</dbReference>
<proteinExistence type="predicted"/>
<dbReference type="Pfam" id="PF02415">
    <property type="entry name" value="Chlam_PMP"/>
    <property type="match status" value="4"/>
</dbReference>
<dbReference type="Proteomes" id="UP000320839">
    <property type="component" value="Chromosome"/>
</dbReference>
<evidence type="ECO:0000256" key="7">
    <source>
        <dbReference type="ARBA" id="ARBA00023136"/>
    </source>
</evidence>
<dbReference type="Gene3D" id="1.10.1330.10">
    <property type="entry name" value="Dockerin domain"/>
    <property type="match status" value="1"/>
</dbReference>
<keyword evidence="8" id="KW-0998">Cell outer membrane</keyword>
<dbReference type="SUPFAM" id="SSF55486">
    <property type="entry name" value="Metalloproteases ('zincins'), catalytic domain"/>
    <property type="match status" value="1"/>
</dbReference>
<dbReference type="GO" id="GO:0000272">
    <property type="term" value="P:polysaccharide catabolic process"/>
    <property type="evidence" value="ECO:0007669"/>
    <property type="project" value="InterPro"/>
</dbReference>
<evidence type="ECO:0000256" key="1">
    <source>
        <dbReference type="ARBA" id="ARBA00004196"/>
    </source>
</evidence>
<evidence type="ECO:0000256" key="8">
    <source>
        <dbReference type="ARBA" id="ARBA00023237"/>
    </source>
</evidence>
<dbReference type="InterPro" id="IPR011050">
    <property type="entry name" value="Pectin_lyase_fold/virulence"/>
</dbReference>
<evidence type="ECO:0000256" key="3">
    <source>
        <dbReference type="ARBA" id="ARBA00004613"/>
    </source>
</evidence>
<evidence type="ECO:0000256" key="6">
    <source>
        <dbReference type="ARBA" id="ARBA00022729"/>
    </source>
</evidence>
<dbReference type="InterPro" id="IPR003368">
    <property type="entry name" value="POMP_repeat"/>
</dbReference>
<dbReference type="InterPro" id="IPR012334">
    <property type="entry name" value="Pectin_lyas_fold"/>
</dbReference>
<dbReference type="GO" id="GO:0009279">
    <property type="term" value="C:cell outer membrane"/>
    <property type="evidence" value="ECO:0007669"/>
    <property type="project" value="UniProtKB-SubCell"/>
</dbReference>
<dbReference type="InterPro" id="IPR036439">
    <property type="entry name" value="Dockerin_dom_sf"/>
</dbReference>
<comment type="subcellular location">
    <subcellularLocation>
        <location evidence="1">Cell envelope</location>
    </subcellularLocation>
    <subcellularLocation>
        <location evidence="2">Cell outer membrane</location>
    </subcellularLocation>
    <subcellularLocation>
        <location evidence="3">Secreted</location>
    </subcellularLocation>
</comment>
<dbReference type="NCBIfam" id="NF041518">
    <property type="entry name" value="choice_anch_Q"/>
    <property type="match status" value="2"/>
</dbReference>
<evidence type="ECO:0000256" key="4">
    <source>
        <dbReference type="ARBA" id="ARBA00016512"/>
    </source>
</evidence>
<dbReference type="EMBL" id="CP036317">
    <property type="protein sequence ID" value="QDV21280.1"/>
    <property type="molecule type" value="Genomic_DNA"/>
</dbReference>
<dbReference type="SUPFAM" id="SSF51126">
    <property type="entry name" value="Pectin lyase-like"/>
    <property type="match status" value="3"/>
</dbReference>
<organism evidence="9 10">
    <name type="scientific">Gimesia panareensis</name>
    <dbReference type="NCBI Taxonomy" id="2527978"/>
    <lineage>
        <taxon>Bacteria</taxon>
        <taxon>Pseudomonadati</taxon>
        <taxon>Planctomycetota</taxon>
        <taxon>Planctomycetia</taxon>
        <taxon>Planctomycetales</taxon>
        <taxon>Planctomycetaceae</taxon>
        <taxon>Gimesia</taxon>
    </lineage>
</organism>
<evidence type="ECO:0000313" key="9">
    <source>
        <dbReference type="EMBL" id="QDV21280.1"/>
    </source>
</evidence>
<dbReference type="GO" id="GO:0008237">
    <property type="term" value="F:metallopeptidase activity"/>
    <property type="evidence" value="ECO:0007669"/>
    <property type="project" value="InterPro"/>
</dbReference>
<dbReference type="InterPro" id="IPR018247">
    <property type="entry name" value="EF_Hand_1_Ca_BS"/>
</dbReference>
<dbReference type="RefSeq" id="WP_145459999.1">
    <property type="nucleotide sequence ID" value="NZ_CP036317.1"/>
</dbReference>
<accession>A0A518FYE2</accession>
<protein>
    <recommendedName>
        <fullName evidence="4">Probable pectate lyase C</fullName>
    </recommendedName>
</protein>
<dbReference type="InterPro" id="IPR006626">
    <property type="entry name" value="PbH1"/>
</dbReference>
<dbReference type="SMART" id="SM00710">
    <property type="entry name" value="PbH1"/>
    <property type="match status" value="14"/>
</dbReference>
<dbReference type="InterPro" id="IPR024079">
    <property type="entry name" value="MetalloPept_cat_dom_sf"/>
</dbReference>
<dbReference type="PROSITE" id="PS00018">
    <property type="entry name" value="EF_HAND_1"/>
    <property type="match status" value="2"/>
</dbReference>
<dbReference type="GO" id="GO:0005576">
    <property type="term" value="C:extracellular region"/>
    <property type="evidence" value="ECO:0007669"/>
    <property type="project" value="UniProtKB-SubCell"/>
</dbReference>
<dbReference type="Gene3D" id="3.40.390.10">
    <property type="entry name" value="Collagenase (Catalytic Domain)"/>
    <property type="match status" value="1"/>
</dbReference>
<sequence>MEILEERTLLTAFTVMNTDNTGTGSLRAAVEAANANAGADTITFDASLAGQTIVLGEELSISDVLTITGLGADQLTLDGNGNSRIFNIDNGDPDTRLTVEIEGLTLTNGDSSETGAIPDGFGGAILSFEDLTIKNSILRGNHARLGGGGVYSSNASLTIENSQFTENTATQQGGGIYYTQVGGTGLSVDQGTFSSNSVDLEGGGIYVRWGDASIQNSTFTDNSAGEGGGAVMNALRGTTTVNASTFYKNRSDHNGGALYNSGELFVSNSTLSENSALELGGGIYSQTDAQLEVINSTIVANQATSDISQGGGIYSGYSINVSIANSIIAGNTAASVSQISRLFTETSNIITDSLTGLIDPVLRDNGGFSQTHALIYGSAAINTGDNTAATDAGLTTDQRGTGFSRFVNGIVDVGAYESESLHFLVDSAVDFDDGDYSVGNLSLREAIKLSNESATADTITFDASFFDQTLIIYNELVITDDVTIIGHGAEHLTLSGSGPNRLFRIDDGEAEASISVELSNLTLSNGFANYTSGGAIHSLETLTISDVVFADNQASILNNGSVFAGNYGGAIYSAGDLTVTNSTFVRNRADWYGGAIYSTEGLLSITGCDFTENQTSYSGGAILVQNGDLTVASSTFTQNSSDTLGGGIFISQGVLTVSDSVFTENSTDTGGAIFHQISSSFPPVFTEMTITDCTFQGNTASTNGGAVYYGSDLILYSSYHNAYIENSLFSENSASSGGALALKGNNVLVSGSTFFKNTAINWGGGIDDSSRNLTVQNSLFEKNSVNSWGGAIFSERSLILQNSTLSGNTALVVGGGIAFANSASSFEIINSTLTGNAAVRIGGGIYSFGSVLGTLTNSIIAGNTAPSTPQVGLWNTRNNSIVQDSVEGLLDPVLRDNGGVTKTHALLPGSAAIDGGDNDALDDTNLSIINRRAITQDQRGTGFERIVGEAIDIGAFEVQHTLAQVDLRMVDEKTTTNNNGESATLPDNLTWVDEWSGYWLEIWISTPASTDPGVLSAAMNPSYNTAITTAVSIEYGAGFTLNQTGTIDDLTGMIENLSAETDLADLGDGQSVLFARIRFESTASDGIDLDLAGQMMIPQSPEFMLYQTEVQLVGGLATEEVHGPAPETLVFANPFDLNDDDKIDFRDLVLFISVYNSDPRESNSDYAWFADLDQSHNVNFRDLISFVSNYGSSKAGQSTVNSPKGFPDSWNKQLTVEPTLLPQLSARPVEQGEAETMLGSVVESLEPQLTTAENDKLAQVNIEIVDLPEGVLSNTVHDTIYIDVNAAGYGWFVDDTPDDNSGYYATGPYTLVAAPFGSSAALGTIDLRSVILHELGHLLGLAHGPDDVMQATLVPGQRRLLNWESAADAFFSELSTNETELNAF</sequence>
<reference evidence="9 10" key="1">
    <citation type="submission" date="2019-02" db="EMBL/GenBank/DDBJ databases">
        <title>Deep-cultivation of Planctomycetes and their phenomic and genomic characterization uncovers novel biology.</title>
        <authorList>
            <person name="Wiegand S."/>
            <person name="Jogler M."/>
            <person name="Boedeker C."/>
            <person name="Pinto D."/>
            <person name="Vollmers J."/>
            <person name="Rivas-Marin E."/>
            <person name="Kohn T."/>
            <person name="Peeters S.H."/>
            <person name="Heuer A."/>
            <person name="Rast P."/>
            <person name="Oberbeckmann S."/>
            <person name="Bunk B."/>
            <person name="Jeske O."/>
            <person name="Meyerdierks A."/>
            <person name="Storesund J.E."/>
            <person name="Kallscheuer N."/>
            <person name="Luecker S."/>
            <person name="Lage O.M."/>
            <person name="Pohl T."/>
            <person name="Merkel B.J."/>
            <person name="Hornburger P."/>
            <person name="Mueller R.-W."/>
            <person name="Bruemmer F."/>
            <person name="Labrenz M."/>
            <person name="Spormann A.M."/>
            <person name="Op den Camp H."/>
            <person name="Overmann J."/>
            <person name="Amann R."/>
            <person name="Jetten M.S.M."/>
            <person name="Mascher T."/>
            <person name="Medema M.H."/>
            <person name="Devos D.P."/>
            <person name="Kaster A.-K."/>
            <person name="Ovreas L."/>
            <person name="Rohde M."/>
            <person name="Galperin M.Y."/>
            <person name="Jogler C."/>
        </authorList>
    </citation>
    <scope>NUCLEOTIDE SEQUENCE [LARGE SCALE GENOMIC DNA]</scope>
    <source>
        <strain evidence="9 10">Pan153</strain>
    </source>
</reference>
<dbReference type="InterPro" id="IPR059226">
    <property type="entry name" value="Choice_anch_Q_dom"/>
</dbReference>
<dbReference type="PANTHER" id="PTHR11319:SF35">
    <property type="entry name" value="OUTER MEMBRANE PROTEIN PMPC-RELATED"/>
    <property type="match status" value="1"/>
</dbReference>
<dbReference type="Gene3D" id="2.160.20.10">
    <property type="entry name" value="Single-stranded right-handed beta-helix, Pectin lyase-like"/>
    <property type="match status" value="2"/>
</dbReference>
<dbReference type="PANTHER" id="PTHR11319">
    <property type="entry name" value="G PROTEIN-COUPLED RECEPTOR-RELATED"/>
    <property type="match status" value="1"/>
</dbReference>
<keyword evidence="6" id="KW-0732">Signal</keyword>
<gene>
    <name evidence="9" type="ORF">Pan153_59680</name>
</gene>
<dbReference type="OrthoDB" id="292920at2"/>